<comment type="caution">
    <text evidence="1">The sequence shown here is derived from an EMBL/GenBank/DDBJ whole genome shotgun (WGS) entry which is preliminary data.</text>
</comment>
<name>X1IDX0_9ZZZZ</name>
<accession>X1IDX0</accession>
<organism evidence="1">
    <name type="scientific">marine sediment metagenome</name>
    <dbReference type="NCBI Taxonomy" id="412755"/>
    <lineage>
        <taxon>unclassified sequences</taxon>
        <taxon>metagenomes</taxon>
        <taxon>ecological metagenomes</taxon>
    </lineage>
</organism>
<feature type="non-terminal residue" evidence="1">
    <location>
        <position position="75"/>
    </location>
</feature>
<proteinExistence type="predicted"/>
<dbReference type="AlphaFoldDB" id="X1IDX0"/>
<gene>
    <name evidence="1" type="ORF">S03H2_26906</name>
</gene>
<protein>
    <submittedName>
        <fullName evidence="1">Uncharacterized protein</fullName>
    </submittedName>
</protein>
<dbReference type="EMBL" id="BARU01015829">
    <property type="protein sequence ID" value="GAH55783.1"/>
    <property type="molecule type" value="Genomic_DNA"/>
</dbReference>
<reference evidence="1" key="1">
    <citation type="journal article" date="2014" name="Front. Microbiol.">
        <title>High frequency of phylogenetically diverse reductive dehalogenase-homologous genes in deep subseafloor sedimentary metagenomes.</title>
        <authorList>
            <person name="Kawai M."/>
            <person name="Futagami T."/>
            <person name="Toyoda A."/>
            <person name="Takaki Y."/>
            <person name="Nishi S."/>
            <person name="Hori S."/>
            <person name="Arai W."/>
            <person name="Tsubouchi T."/>
            <person name="Morono Y."/>
            <person name="Uchiyama I."/>
            <person name="Ito T."/>
            <person name="Fujiyama A."/>
            <person name="Inagaki F."/>
            <person name="Takami H."/>
        </authorList>
    </citation>
    <scope>NUCLEOTIDE SEQUENCE</scope>
    <source>
        <strain evidence="1">Expedition CK06-06</strain>
    </source>
</reference>
<sequence length="75" mass="8340">MIVFDPEVAKIIRVLTEKSHSGEDLNGIEQTLDSAAAKEQLRRILISKPFYTEESVSQAVSEFCKKIASVKISQS</sequence>
<evidence type="ECO:0000313" key="1">
    <source>
        <dbReference type="EMBL" id="GAH55783.1"/>
    </source>
</evidence>